<name>A0AAV1LW98_9NEOP</name>
<dbReference type="InterPro" id="IPR043597">
    <property type="entry name" value="TPH_dom"/>
</dbReference>
<feature type="region of interest" description="Disordered" evidence="15">
    <location>
        <begin position="319"/>
        <end position="381"/>
    </location>
</feature>
<evidence type="ECO:0000256" key="3">
    <source>
        <dbReference type="ARBA" id="ARBA00009158"/>
    </source>
</evidence>
<evidence type="ECO:0000256" key="1">
    <source>
        <dbReference type="ARBA" id="ARBA00004123"/>
    </source>
</evidence>
<dbReference type="PANTHER" id="PTHR19265:SF0">
    <property type="entry name" value="MEIOSIS-SPECIFIC NUCLEAR STRUCTURAL PROTEIN 1"/>
    <property type="match status" value="1"/>
</dbReference>
<protein>
    <recommendedName>
        <fullName evidence="4">Meiosis-specific nuclear structural protein 1</fullName>
    </recommendedName>
</protein>
<evidence type="ECO:0000256" key="15">
    <source>
        <dbReference type="SAM" id="MobiDB-lite"/>
    </source>
</evidence>
<feature type="compositionally biased region" description="Basic and acidic residues" evidence="15">
    <location>
        <begin position="372"/>
        <end position="381"/>
    </location>
</feature>
<keyword evidence="9" id="KW-0206">Cytoskeleton</keyword>
<evidence type="ECO:0000256" key="4">
    <source>
        <dbReference type="ARBA" id="ARBA00014813"/>
    </source>
</evidence>
<comment type="similarity">
    <text evidence="3">Belongs to the MNS1 family.</text>
</comment>
<dbReference type="Pfam" id="PF13868">
    <property type="entry name" value="TPH"/>
    <property type="match status" value="1"/>
</dbReference>
<evidence type="ECO:0000256" key="11">
    <source>
        <dbReference type="ARBA" id="ARBA00023254"/>
    </source>
</evidence>
<keyword evidence="11" id="KW-0469">Meiosis</keyword>
<evidence type="ECO:0000313" key="17">
    <source>
        <dbReference type="EMBL" id="CAK1599145.1"/>
    </source>
</evidence>
<reference evidence="17 18" key="1">
    <citation type="submission" date="2023-11" db="EMBL/GenBank/DDBJ databases">
        <authorList>
            <person name="Hedman E."/>
            <person name="Englund M."/>
            <person name="Stromberg M."/>
            <person name="Nyberg Akerstrom W."/>
            <person name="Nylinder S."/>
            <person name="Jareborg N."/>
            <person name="Kallberg Y."/>
            <person name="Kronander E."/>
        </authorList>
    </citation>
    <scope>NUCLEOTIDE SEQUENCE [LARGE SCALE GENOMIC DNA]</scope>
</reference>
<evidence type="ECO:0000256" key="14">
    <source>
        <dbReference type="SAM" id="Coils"/>
    </source>
</evidence>
<dbReference type="AlphaFoldDB" id="A0AAV1LW98"/>
<keyword evidence="12" id="KW-0966">Cell projection</keyword>
<comment type="function">
    <text evidence="13">Microtubule inner protein (MIP) part of the dynein-decorated doublet microtubules (DMTs) in cilia axoneme, which is required for motile cilia beating. May play a role in the control of meiotic division and germ cell differentiation through regulation of pairing and recombination during meiosis. Required for sperm flagella assembly. May play a role in the assembly and function of the outer dynein arm-docking complex (ODA-DC). ODA-DC mediates outer dynein arms (ODA) binding onto the axonemal doublet microtubules.</text>
</comment>
<evidence type="ECO:0000256" key="10">
    <source>
        <dbReference type="ARBA" id="ARBA00023242"/>
    </source>
</evidence>
<evidence type="ECO:0000259" key="16">
    <source>
        <dbReference type="Pfam" id="PF13868"/>
    </source>
</evidence>
<feature type="compositionally biased region" description="Basic and acidic residues" evidence="15">
    <location>
        <begin position="319"/>
        <end position="336"/>
    </location>
</feature>
<comment type="caution">
    <text evidence="17">The sequence shown here is derived from an EMBL/GenBank/DDBJ whole genome shotgun (WGS) entry which is preliminary data.</text>
</comment>
<dbReference type="GO" id="GO:0044782">
    <property type="term" value="P:cilium organization"/>
    <property type="evidence" value="ECO:0007669"/>
    <property type="project" value="TreeGrafter"/>
</dbReference>
<keyword evidence="18" id="KW-1185">Reference proteome</keyword>
<comment type="subcellular location">
    <subcellularLocation>
        <location evidence="2">Cytoplasm</location>
        <location evidence="2">Cytoskeleton</location>
        <location evidence="2">Flagellum axoneme</location>
    </subcellularLocation>
    <subcellularLocation>
        <location evidence="1">Nucleus</location>
    </subcellularLocation>
</comment>
<evidence type="ECO:0000256" key="7">
    <source>
        <dbReference type="ARBA" id="ARBA00023054"/>
    </source>
</evidence>
<evidence type="ECO:0000256" key="9">
    <source>
        <dbReference type="ARBA" id="ARBA00023212"/>
    </source>
</evidence>
<keyword evidence="7 14" id="KW-0175">Coiled coil</keyword>
<dbReference type="PANTHER" id="PTHR19265">
    <property type="entry name" value="MEIOSIS-SPECIFIC NUCLEAR STRUCTURAL PROTEIN 1"/>
    <property type="match status" value="1"/>
</dbReference>
<evidence type="ECO:0000313" key="18">
    <source>
        <dbReference type="Proteomes" id="UP001314205"/>
    </source>
</evidence>
<dbReference type="Proteomes" id="UP001314205">
    <property type="component" value="Unassembled WGS sequence"/>
</dbReference>
<dbReference type="GO" id="GO:0051321">
    <property type="term" value="P:meiotic cell cycle"/>
    <property type="evidence" value="ECO:0007669"/>
    <property type="project" value="UniProtKB-KW"/>
</dbReference>
<accession>A0AAV1LW98</accession>
<dbReference type="GO" id="GO:0005634">
    <property type="term" value="C:nucleus"/>
    <property type="evidence" value="ECO:0007669"/>
    <property type="project" value="UniProtKB-SubCell"/>
</dbReference>
<proteinExistence type="inferred from homology"/>
<keyword evidence="5" id="KW-0963">Cytoplasm</keyword>
<dbReference type="GO" id="GO:0031514">
    <property type="term" value="C:motile cilium"/>
    <property type="evidence" value="ECO:0007669"/>
    <property type="project" value="TreeGrafter"/>
</dbReference>
<dbReference type="InterPro" id="IPR026504">
    <property type="entry name" value="MNS1"/>
</dbReference>
<evidence type="ECO:0000256" key="5">
    <source>
        <dbReference type="ARBA" id="ARBA00022490"/>
    </source>
</evidence>
<evidence type="ECO:0000256" key="12">
    <source>
        <dbReference type="ARBA" id="ARBA00023273"/>
    </source>
</evidence>
<feature type="compositionally biased region" description="Basic and acidic residues" evidence="15">
    <location>
        <begin position="345"/>
        <end position="364"/>
    </location>
</feature>
<feature type="domain" description="Trichohyalin-plectin-homology" evidence="16">
    <location>
        <begin position="99"/>
        <end position="449"/>
    </location>
</feature>
<evidence type="ECO:0000256" key="13">
    <source>
        <dbReference type="ARBA" id="ARBA00046114"/>
    </source>
</evidence>
<gene>
    <name evidence="17" type="ORF">PARMNEM_LOCUS18051</name>
</gene>
<evidence type="ECO:0000256" key="8">
    <source>
        <dbReference type="ARBA" id="ARBA00023069"/>
    </source>
</evidence>
<organism evidence="17 18">
    <name type="scientific">Parnassius mnemosyne</name>
    <name type="common">clouded apollo</name>
    <dbReference type="NCBI Taxonomy" id="213953"/>
    <lineage>
        <taxon>Eukaryota</taxon>
        <taxon>Metazoa</taxon>
        <taxon>Ecdysozoa</taxon>
        <taxon>Arthropoda</taxon>
        <taxon>Hexapoda</taxon>
        <taxon>Insecta</taxon>
        <taxon>Pterygota</taxon>
        <taxon>Neoptera</taxon>
        <taxon>Endopterygota</taxon>
        <taxon>Lepidoptera</taxon>
        <taxon>Glossata</taxon>
        <taxon>Ditrysia</taxon>
        <taxon>Papilionoidea</taxon>
        <taxon>Papilionidae</taxon>
        <taxon>Parnassiinae</taxon>
        <taxon>Parnassini</taxon>
        <taxon>Parnassius</taxon>
        <taxon>Driopa</taxon>
    </lineage>
</organism>
<feature type="coiled-coil region" evidence="14">
    <location>
        <begin position="166"/>
        <end position="300"/>
    </location>
</feature>
<keyword evidence="8" id="KW-0969">Cilium</keyword>
<evidence type="ECO:0000256" key="6">
    <source>
        <dbReference type="ARBA" id="ARBA00022846"/>
    </source>
</evidence>
<keyword evidence="10" id="KW-0539">Nucleus</keyword>
<keyword evidence="6" id="KW-0282">Flagellum</keyword>
<sequence>MEPKTELQKNAIAEARRKELETYQRALDIQWLNSRMDDSRIGRHLARIKQEAEMEREFQERTDHAAIVNARTEKEIALATEIAKQSREEACELLRRHYLREHDPELRELIRKLQAGYVCRDQRQQILHNEYRRLQNKVEEDHANRILSNALYSDLEAKEKEDKEMMERKLQYCKELQQQLVNKQREKQCQFEDTLIEKKMLEDVMRTIADEDQRELQQKREQTEKLRKEMETFKLAREAWKQKQKELLVQEERRIEQQEKAASDRSQAIMAERERKLQLKEKLNEKIVSMILTEEEARREREDIIRMLQEQEYLEKGIQEDIAERDKTESTKKQTKEVLTQQMETKQRLEREQKEREANYRKQMESQMSSTEQKEKEDQLKQKEKKRQYYLELQQQIEENARRRLKENELEENRAKHVFDFNKDWSVEVSKERKKIVEEHVPHLLGYLQPGVLEQQDLPAIKSGVQKDPQLAQLDIESMAVSKKPLRFPKCNPQCKVLRQY</sequence>
<dbReference type="EMBL" id="CAVLGL010000104">
    <property type="protein sequence ID" value="CAK1599145.1"/>
    <property type="molecule type" value="Genomic_DNA"/>
</dbReference>
<evidence type="ECO:0000256" key="2">
    <source>
        <dbReference type="ARBA" id="ARBA00004611"/>
    </source>
</evidence>